<sequence length="11" mass="1213">MYCLEIKGASV</sequence>
<accession>A0A0A9HPI1</accession>
<reference evidence="1" key="2">
    <citation type="journal article" date="2015" name="Data Brief">
        <title>Shoot transcriptome of the giant reed, Arundo donax.</title>
        <authorList>
            <person name="Barrero R.A."/>
            <person name="Guerrero F.D."/>
            <person name="Moolhuijzen P."/>
            <person name="Goolsby J.A."/>
            <person name="Tidwell J."/>
            <person name="Bellgard S.E."/>
            <person name="Bellgard M.I."/>
        </authorList>
    </citation>
    <scope>NUCLEOTIDE SEQUENCE</scope>
    <source>
        <tissue evidence="1">Shoot tissue taken approximately 20 cm above the soil surface</tissue>
    </source>
</reference>
<reference evidence="1" key="1">
    <citation type="submission" date="2014-09" db="EMBL/GenBank/DDBJ databases">
        <authorList>
            <person name="Magalhaes I.L.F."/>
            <person name="Oliveira U."/>
            <person name="Santos F.R."/>
            <person name="Vidigal T.H.D.A."/>
            <person name="Brescovit A.D."/>
            <person name="Santos A.J."/>
        </authorList>
    </citation>
    <scope>NUCLEOTIDE SEQUENCE</scope>
    <source>
        <tissue evidence="1">Shoot tissue taken approximately 20 cm above the soil surface</tissue>
    </source>
</reference>
<dbReference type="EMBL" id="GBRH01158856">
    <property type="protein sequence ID" value="JAE39040.1"/>
    <property type="molecule type" value="Transcribed_RNA"/>
</dbReference>
<name>A0A0A9HPI1_ARUDO</name>
<organism evidence="1">
    <name type="scientific">Arundo donax</name>
    <name type="common">Giant reed</name>
    <name type="synonym">Donax arundinaceus</name>
    <dbReference type="NCBI Taxonomy" id="35708"/>
    <lineage>
        <taxon>Eukaryota</taxon>
        <taxon>Viridiplantae</taxon>
        <taxon>Streptophyta</taxon>
        <taxon>Embryophyta</taxon>
        <taxon>Tracheophyta</taxon>
        <taxon>Spermatophyta</taxon>
        <taxon>Magnoliopsida</taxon>
        <taxon>Liliopsida</taxon>
        <taxon>Poales</taxon>
        <taxon>Poaceae</taxon>
        <taxon>PACMAD clade</taxon>
        <taxon>Arundinoideae</taxon>
        <taxon>Arundineae</taxon>
        <taxon>Arundo</taxon>
    </lineage>
</organism>
<evidence type="ECO:0000313" key="1">
    <source>
        <dbReference type="EMBL" id="JAE39040.1"/>
    </source>
</evidence>
<protein>
    <submittedName>
        <fullName evidence="1">Uncharacterized protein</fullName>
    </submittedName>
</protein>
<proteinExistence type="predicted"/>